<feature type="non-terminal residue" evidence="1">
    <location>
        <position position="32"/>
    </location>
</feature>
<name>A0A6J4NWU6_9ACTN</name>
<proteinExistence type="predicted"/>
<evidence type="ECO:0000313" key="1">
    <source>
        <dbReference type="EMBL" id="CAA9399539.1"/>
    </source>
</evidence>
<sequence length="32" mass="3216">MSPPLARVVFAVVVLAHLAVLYAPRAPSGGGV</sequence>
<dbReference type="AlphaFoldDB" id="A0A6J4NWU6"/>
<gene>
    <name evidence="1" type="ORF">AVDCRST_MAG35-820</name>
</gene>
<organism evidence="1">
    <name type="scientific">uncultured Quadrisphaera sp</name>
    <dbReference type="NCBI Taxonomy" id="904978"/>
    <lineage>
        <taxon>Bacteria</taxon>
        <taxon>Bacillati</taxon>
        <taxon>Actinomycetota</taxon>
        <taxon>Actinomycetes</taxon>
        <taxon>Kineosporiales</taxon>
        <taxon>Kineosporiaceae</taxon>
        <taxon>Quadrisphaera</taxon>
        <taxon>environmental samples</taxon>
    </lineage>
</organism>
<accession>A0A6J4NWU6</accession>
<protein>
    <submittedName>
        <fullName evidence="1">Uncharacterized protein</fullName>
    </submittedName>
</protein>
<reference evidence="1" key="1">
    <citation type="submission" date="2020-02" db="EMBL/GenBank/DDBJ databases">
        <authorList>
            <person name="Meier V. D."/>
        </authorList>
    </citation>
    <scope>NUCLEOTIDE SEQUENCE</scope>
    <source>
        <strain evidence="1">AVDCRST_MAG35</strain>
    </source>
</reference>
<dbReference type="EMBL" id="CADCUY010000170">
    <property type="protein sequence ID" value="CAA9399539.1"/>
    <property type="molecule type" value="Genomic_DNA"/>
</dbReference>